<name>A0ABM6JIE2_9GAMM</name>
<dbReference type="Gene3D" id="1.10.260.40">
    <property type="entry name" value="lambda repressor-like DNA-binding domains"/>
    <property type="match status" value="1"/>
</dbReference>
<evidence type="ECO:0000313" key="1">
    <source>
        <dbReference type="EMBL" id="ARD21506.1"/>
    </source>
</evidence>
<protein>
    <recommendedName>
        <fullName evidence="3">XRE family transcriptional regulator</fullName>
    </recommendedName>
</protein>
<dbReference type="InterPro" id="IPR010982">
    <property type="entry name" value="Lambda_DNA-bd_dom_sf"/>
</dbReference>
<dbReference type="CDD" id="cd00093">
    <property type="entry name" value="HTH_XRE"/>
    <property type="match status" value="1"/>
</dbReference>
<reference evidence="1 2" key="1">
    <citation type="submission" date="2017-03" db="EMBL/GenBank/DDBJ databases">
        <title>Genome sequencing of Shewanella japonica KCTC 22435.</title>
        <authorList>
            <person name="Kim K.M."/>
        </authorList>
    </citation>
    <scope>NUCLEOTIDE SEQUENCE [LARGE SCALE GENOMIC DNA]</scope>
    <source>
        <strain evidence="1 2">KCTC 22435</strain>
    </source>
</reference>
<evidence type="ECO:0000313" key="2">
    <source>
        <dbReference type="Proteomes" id="UP000191820"/>
    </source>
</evidence>
<sequence length="316" mass="36121">MTVQSFSDIAEYILQRRNEAGDSQESLALKLAEYDSLFENVDALTISRWERAKISPNLRRQVALIEYFNDQPQHLLCDAAFELKQLPSLDSFNKMIEQQFHYNHVMGAHPYISQDTVSFDKLCKQADEAEQMYGWIANYHSNLTKGREFWTQDFIKALAEKDSTEVSFYLVNGILAGHIFIVKVSENTFAKLSDNSLKDNQLTPEHLVDKELPGCLYMLSTYLGGKHVTEDFLSQLLVTLAKTETNIAFGYKARSDIGVKLMDFLSGEVVSLGETLTEKMQGAKYQGKRRSFVSYKLNRQELISSSLFLNLTRNFI</sequence>
<dbReference type="InterPro" id="IPR001387">
    <property type="entry name" value="Cro/C1-type_HTH"/>
</dbReference>
<dbReference type="RefSeq" id="WP_080915194.1">
    <property type="nucleotide sequence ID" value="NZ_CP020472.1"/>
</dbReference>
<proteinExistence type="predicted"/>
<dbReference type="EMBL" id="CP020472">
    <property type="protein sequence ID" value="ARD21506.1"/>
    <property type="molecule type" value="Genomic_DNA"/>
</dbReference>
<keyword evidence="2" id="KW-1185">Reference proteome</keyword>
<gene>
    <name evidence="1" type="ORF">SJ2017_1179</name>
</gene>
<evidence type="ECO:0008006" key="3">
    <source>
        <dbReference type="Google" id="ProtNLM"/>
    </source>
</evidence>
<dbReference type="SUPFAM" id="SSF47413">
    <property type="entry name" value="lambda repressor-like DNA-binding domains"/>
    <property type="match status" value="1"/>
</dbReference>
<dbReference type="Proteomes" id="UP000191820">
    <property type="component" value="Chromosome"/>
</dbReference>
<accession>A0ABM6JIE2</accession>
<organism evidence="1 2">
    <name type="scientific">Shewanella japonica</name>
    <dbReference type="NCBI Taxonomy" id="93973"/>
    <lineage>
        <taxon>Bacteria</taxon>
        <taxon>Pseudomonadati</taxon>
        <taxon>Pseudomonadota</taxon>
        <taxon>Gammaproteobacteria</taxon>
        <taxon>Alteromonadales</taxon>
        <taxon>Shewanellaceae</taxon>
        <taxon>Shewanella</taxon>
    </lineage>
</organism>